<feature type="transmembrane region" description="Helical" evidence="7">
    <location>
        <begin position="400"/>
        <end position="417"/>
    </location>
</feature>
<dbReference type="Pfam" id="PF13515">
    <property type="entry name" value="FUSC_2"/>
    <property type="match status" value="1"/>
</dbReference>
<dbReference type="Pfam" id="PF12805">
    <property type="entry name" value="FUSC-like"/>
    <property type="match status" value="1"/>
</dbReference>
<keyword evidence="4 7" id="KW-1133">Transmembrane helix</keyword>
<evidence type="ECO:0000256" key="4">
    <source>
        <dbReference type="ARBA" id="ARBA00022989"/>
    </source>
</evidence>
<keyword evidence="11" id="KW-1185">Reference proteome</keyword>
<dbReference type="EMBL" id="JAVHUL010000020">
    <property type="protein sequence ID" value="MDQ7917650.1"/>
    <property type="molecule type" value="Genomic_DNA"/>
</dbReference>
<evidence type="ECO:0000256" key="7">
    <source>
        <dbReference type="SAM" id="Phobius"/>
    </source>
</evidence>
<dbReference type="PANTHER" id="PTHR30509:SF8">
    <property type="entry name" value="INNER MEMBRANE PROTEIN YCCS"/>
    <property type="match status" value="1"/>
</dbReference>
<dbReference type="RefSeq" id="WP_308864457.1">
    <property type="nucleotide sequence ID" value="NZ_JAVHUL010000020.1"/>
</dbReference>
<feature type="domain" description="Integral membrane protein YccS N-terminal" evidence="8">
    <location>
        <begin position="91"/>
        <end position="322"/>
    </location>
</feature>
<keyword evidence="5 7" id="KW-0472">Membrane</keyword>
<evidence type="ECO:0000256" key="5">
    <source>
        <dbReference type="ARBA" id="ARBA00023136"/>
    </source>
</evidence>
<dbReference type="InterPro" id="IPR032692">
    <property type="entry name" value="YccS_N"/>
</dbReference>
<feature type="transmembrane region" description="Helical" evidence="7">
    <location>
        <begin position="69"/>
        <end position="86"/>
    </location>
</feature>
<comment type="subcellular location">
    <subcellularLocation>
        <location evidence="1">Cell membrane</location>
        <topology evidence="1">Multi-pass membrane protein</topology>
    </subcellularLocation>
</comment>
<keyword evidence="2" id="KW-1003">Cell membrane</keyword>
<feature type="transmembrane region" description="Helical" evidence="7">
    <location>
        <begin position="452"/>
        <end position="484"/>
    </location>
</feature>
<comment type="similarity">
    <text evidence="6">Belongs to the YccS/YhfK family.</text>
</comment>
<dbReference type="InterPro" id="IPR049453">
    <property type="entry name" value="Memb_transporter_dom"/>
</dbReference>
<evidence type="ECO:0000256" key="6">
    <source>
        <dbReference type="ARBA" id="ARBA00043993"/>
    </source>
</evidence>
<feature type="transmembrane region" description="Helical" evidence="7">
    <location>
        <begin position="520"/>
        <end position="541"/>
    </location>
</feature>
<feature type="transmembrane region" description="Helical" evidence="7">
    <location>
        <begin position="141"/>
        <end position="164"/>
    </location>
</feature>
<feature type="transmembrane region" description="Helical" evidence="7">
    <location>
        <begin position="92"/>
        <end position="112"/>
    </location>
</feature>
<evidence type="ECO:0000259" key="9">
    <source>
        <dbReference type="Pfam" id="PF13515"/>
    </source>
</evidence>
<comment type="caution">
    <text evidence="10">The sequence shown here is derived from an EMBL/GenBank/DDBJ whole genome shotgun (WGS) entry which is preliminary data.</text>
</comment>
<gene>
    <name evidence="10" type="ORF">RBU60_08690</name>
</gene>
<keyword evidence="3 7" id="KW-0812">Transmembrane</keyword>
<evidence type="ECO:0000256" key="2">
    <source>
        <dbReference type="ARBA" id="ARBA00022475"/>
    </source>
</evidence>
<name>A0ABU1A201_9FLAO</name>
<feature type="transmembrane region" description="Helical" evidence="7">
    <location>
        <begin position="119"/>
        <end position="135"/>
    </location>
</feature>
<evidence type="ECO:0000259" key="8">
    <source>
        <dbReference type="Pfam" id="PF12805"/>
    </source>
</evidence>
<proteinExistence type="inferred from homology"/>
<feature type="transmembrane region" description="Helical" evidence="7">
    <location>
        <begin position="12"/>
        <end position="32"/>
    </location>
</feature>
<evidence type="ECO:0000313" key="10">
    <source>
        <dbReference type="EMBL" id="MDQ7917650.1"/>
    </source>
</evidence>
<protein>
    <submittedName>
        <fullName evidence="10">FUSC family protein</fullName>
    </submittedName>
</protein>
<organism evidence="10 11">
    <name type="scientific">Mesonia profundi</name>
    <dbReference type="NCBI Taxonomy" id="3070998"/>
    <lineage>
        <taxon>Bacteria</taxon>
        <taxon>Pseudomonadati</taxon>
        <taxon>Bacteroidota</taxon>
        <taxon>Flavobacteriia</taxon>
        <taxon>Flavobacteriales</taxon>
        <taxon>Flavobacteriaceae</taxon>
        <taxon>Mesonia</taxon>
    </lineage>
</organism>
<evidence type="ECO:0000256" key="1">
    <source>
        <dbReference type="ARBA" id="ARBA00004651"/>
    </source>
</evidence>
<dbReference type="Proteomes" id="UP001230915">
    <property type="component" value="Unassembled WGS sequence"/>
</dbReference>
<sequence length="742" mass="85342">MNNLENIKKNTLRYITGLDFAKGYVLALAMVLPLYITNIFDILDIGIAMTLGVLMVAPSDVPGNLKHRLLGMLSAIVLGVLGTLLGGYSQEIFWLNLIVVFVFVFTISLLAVYGFRASLVIFTGLIAIVLSYANFGDIAIWLHTVYIALGSLWYILLSSLFLYLRPNKHTELLLGETAQLTGDFLILRGKLLFKENNRELLQDQQLKLQVSMNEKHEDLREALLSSRKASGVSNSSRRKLLIFIDLVDLLELIMAHPINYKYIDEIGEKEPSIIAKYQELIFEMSKQMFHISEVFIDNTKVSSSLNMSKSFKEIEALLMEEKSAVLDEPQFLFLQNIFDFELKQIEKINSIERVLKNINKRNKLKIQSKEEIQQFLTPIDYSFRNLTQQLSLSSPTFRHALRLAFLMVIGVFIGHYFQVQNAYWILLTLIVILRPSYGLTKERSKKRILGTFIGGAVAFIIVLFVQSQLVFMILGIVCLILAFSMIQKNYVGAAAFITLNVVFIYALMQPNILDVIQYRVIDTIIGSGLAFFGNFILWPSWESSFYKNNVVDALQANINYLKEIDRFYQKKGNLPNSYKVARKKAFIAMGNLSETFQRMAQEPKSKRKSYRRLYEYNALNYTFLSSLASLGTFIRNNTTTQASNAFDTYMEHIEANLYECIYKIEKKNVEMHPVSKEDLKRASTFLENETIRLNLQYLQKENPEQQEKLQAHRKEVQLISEQLKWLYEISLNLKNVAKSRKV</sequence>
<feature type="domain" description="Integral membrane bound transporter" evidence="9">
    <location>
        <begin position="410"/>
        <end position="532"/>
    </location>
</feature>
<dbReference type="PANTHER" id="PTHR30509">
    <property type="entry name" value="P-HYDROXYBENZOIC ACID EFFLUX PUMP SUBUNIT-RELATED"/>
    <property type="match status" value="1"/>
</dbReference>
<evidence type="ECO:0000256" key="3">
    <source>
        <dbReference type="ARBA" id="ARBA00022692"/>
    </source>
</evidence>
<reference evidence="10 11" key="1">
    <citation type="submission" date="2023-08" db="EMBL/GenBank/DDBJ databases">
        <title>Mesonia sp. MT50, isolated from deep-sea sediment of the Mariana Trench.</title>
        <authorList>
            <person name="Fu H."/>
        </authorList>
    </citation>
    <scope>NUCLEOTIDE SEQUENCE [LARGE SCALE GENOMIC DNA]</scope>
    <source>
        <strain evidence="10 11">MT50</strain>
    </source>
</reference>
<accession>A0ABU1A201</accession>
<feature type="transmembrane region" description="Helical" evidence="7">
    <location>
        <begin position="490"/>
        <end position="508"/>
    </location>
</feature>
<evidence type="ECO:0000313" key="11">
    <source>
        <dbReference type="Proteomes" id="UP001230915"/>
    </source>
</evidence>